<dbReference type="RefSeq" id="WP_170837036.1">
    <property type="nucleotide sequence ID" value="NZ_FOAB01000003.1"/>
</dbReference>
<organism evidence="1 2">
    <name type="scientific">Aquimarina amphilecti</name>
    <dbReference type="NCBI Taxonomy" id="1038014"/>
    <lineage>
        <taxon>Bacteria</taxon>
        <taxon>Pseudomonadati</taxon>
        <taxon>Bacteroidota</taxon>
        <taxon>Flavobacteriia</taxon>
        <taxon>Flavobacteriales</taxon>
        <taxon>Flavobacteriaceae</taxon>
        <taxon>Aquimarina</taxon>
    </lineage>
</organism>
<gene>
    <name evidence="1" type="ORF">SAMN04487910_1688</name>
</gene>
<dbReference type="AlphaFoldDB" id="A0A1H7MEJ2"/>
<accession>A0A1H7MEJ2</accession>
<dbReference type="Proteomes" id="UP000198521">
    <property type="component" value="Unassembled WGS sequence"/>
</dbReference>
<dbReference type="STRING" id="1038014.SAMN04487910_1688"/>
<sequence length="46" mass="4572">MKKKLTLGLLFGAGIGLLAGILTDNIAIGLAFGAGVGLVFGTVIKK</sequence>
<name>A0A1H7MEJ2_AQUAM</name>
<keyword evidence="2" id="KW-1185">Reference proteome</keyword>
<proteinExistence type="predicted"/>
<dbReference type="EMBL" id="FOAB01000003">
    <property type="protein sequence ID" value="SEL09135.1"/>
    <property type="molecule type" value="Genomic_DNA"/>
</dbReference>
<evidence type="ECO:0000313" key="1">
    <source>
        <dbReference type="EMBL" id="SEL09135.1"/>
    </source>
</evidence>
<reference evidence="2" key="1">
    <citation type="submission" date="2016-10" db="EMBL/GenBank/DDBJ databases">
        <authorList>
            <person name="Varghese N."/>
            <person name="Submissions S."/>
        </authorList>
    </citation>
    <scope>NUCLEOTIDE SEQUENCE [LARGE SCALE GENOMIC DNA]</scope>
    <source>
        <strain evidence="2">DSM 25232 / NCIMB 14723 / 92V</strain>
    </source>
</reference>
<protein>
    <submittedName>
        <fullName evidence="1">Uncharacterized protein</fullName>
    </submittedName>
</protein>
<evidence type="ECO:0000313" key="2">
    <source>
        <dbReference type="Proteomes" id="UP000198521"/>
    </source>
</evidence>